<feature type="binding site" evidence="5">
    <location>
        <begin position="52"/>
        <end position="53"/>
    </location>
    <ligand>
        <name>3-methyl-2-oxobutanoate</name>
        <dbReference type="ChEBI" id="CHEBI:11851"/>
    </ligand>
</feature>
<name>A0ABX3X3T6_9BRAD</name>
<dbReference type="RefSeq" id="WP_085384509.1">
    <property type="nucleotide sequence ID" value="NZ_NAFJ01000149.1"/>
</dbReference>
<dbReference type="PANTHER" id="PTHR20881">
    <property type="entry name" value="3-METHYL-2-OXOBUTANOATE HYDROXYMETHYLTRANSFERASE"/>
    <property type="match status" value="1"/>
</dbReference>
<dbReference type="InterPro" id="IPR040442">
    <property type="entry name" value="Pyrv_kinase-like_dom_sf"/>
</dbReference>
<comment type="similarity">
    <text evidence="1 5">Belongs to the PanB family.</text>
</comment>
<keyword evidence="5" id="KW-0963">Cytoplasm</keyword>
<organism evidence="6 7">
    <name type="scientific">Bradyrhizobium canariense</name>
    <dbReference type="NCBI Taxonomy" id="255045"/>
    <lineage>
        <taxon>Bacteria</taxon>
        <taxon>Pseudomonadati</taxon>
        <taxon>Pseudomonadota</taxon>
        <taxon>Alphaproteobacteria</taxon>
        <taxon>Hyphomicrobiales</taxon>
        <taxon>Nitrobacteraceae</taxon>
        <taxon>Bradyrhizobium</taxon>
    </lineage>
</organism>
<accession>A0ABX3X3T6</accession>
<evidence type="ECO:0000256" key="2">
    <source>
        <dbReference type="ARBA" id="ARBA00011424"/>
    </source>
</evidence>
<feature type="binding site" evidence="5">
    <location>
        <position position="91"/>
    </location>
    <ligand>
        <name>Mg(2+)</name>
        <dbReference type="ChEBI" id="CHEBI:18420"/>
    </ligand>
</feature>
<keyword evidence="3 5" id="KW-0566">Pantothenate biosynthesis</keyword>
<evidence type="ECO:0000256" key="5">
    <source>
        <dbReference type="HAMAP-Rule" id="MF_00156"/>
    </source>
</evidence>
<gene>
    <name evidence="5" type="primary">panB</name>
    <name evidence="6" type="ORF">BST63_16295</name>
</gene>
<dbReference type="Proteomes" id="UP000193884">
    <property type="component" value="Unassembled WGS sequence"/>
</dbReference>
<evidence type="ECO:0000313" key="7">
    <source>
        <dbReference type="Proteomes" id="UP000193884"/>
    </source>
</evidence>
<feature type="binding site" evidence="5">
    <location>
        <position position="120"/>
    </location>
    <ligand>
        <name>3-methyl-2-oxobutanoate</name>
        <dbReference type="ChEBI" id="CHEBI:11851"/>
    </ligand>
</feature>
<dbReference type="EC" id="2.1.2.11" evidence="5"/>
<dbReference type="InterPro" id="IPR015813">
    <property type="entry name" value="Pyrv/PenolPyrv_kinase-like_dom"/>
</dbReference>
<keyword evidence="7" id="KW-1185">Reference proteome</keyword>
<keyword evidence="5" id="KW-0479">Metal-binding</keyword>
<feature type="binding site" evidence="5">
    <location>
        <position position="91"/>
    </location>
    <ligand>
        <name>3-methyl-2-oxobutanoate</name>
        <dbReference type="ChEBI" id="CHEBI:11851"/>
    </ligand>
</feature>
<feature type="binding site" evidence="5">
    <location>
        <position position="122"/>
    </location>
    <ligand>
        <name>Mg(2+)</name>
        <dbReference type="ChEBI" id="CHEBI:18420"/>
    </ligand>
</feature>
<evidence type="ECO:0000313" key="6">
    <source>
        <dbReference type="EMBL" id="OSJ28725.1"/>
    </source>
</evidence>
<comment type="caution">
    <text evidence="6">The sequence shown here is derived from an EMBL/GenBank/DDBJ whole genome shotgun (WGS) entry which is preliminary data.</text>
</comment>
<comment type="function">
    <text evidence="5">Catalyzes the reversible reaction in which hydroxymethyl group from 5,10-methylenetetrahydrofolate is transferred onto alpha-ketoisovalerate to form ketopantoate.</text>
</comment>
<dbReference type="PANTHER" id="PTHR20881:SF0">
    <property type="entry name" value="3-METHYL-2-OXOBUTANOATE HYDROXYMETHYLTRANSFERASE"/>
    <property type="match status" value="1"/>
</dbReference>
<dbReference type="PIRSF" id="PIRSF000388">
    <property type="entry name" value="Pantoate_hydroxy_MeTrfase"/>
    <property type="match status" value="1"/>
</dbReference>
<feature type="binding site" evidence="5">
    <location>
        <position position="52"/>
    </location>
    <ligand>
        <name>Mg(2+)</name>
        <dbReference type="ChEBI" id="CHEBI:18420"/>
    </ligand>
</feature>
<sequence>MSDVLKAPIERVTIPALQKWRREGRRITMTTAYDAITARIADPIVDIILVGDSVGNVCLGFDSTLPVTMAMMNHHLEAVARTEPRALLIADMPFLSFHLSAEETIRNAGGFLRRGADAVKLEGGASRVDMVRALVRCEIPVMGHLGLTPQSVNLMGGFKVQGRNADDALRLLDDAHRLQEAGCFALVLEGIPAELAARAAESLAIPTIGIGAGPGCSGQVLVLHDVLGLAEGRRPKFVRAYADGFQLMQEALSRWAADVRLGTFPGPQEAYRLPEGLGGVIANWAPRSLPDSSEHADNYNGR</sequence>
<dbReference type="InterPro" id="IPR003700">
    <property type="entry name" value="Pantoate_hydroxy_MeTrfase"/>
</dbReference>
<comment type="cofactor">
    <cofactor evidence="5">
        <name>Mg(2+)</name>
        <dbReference type="ChEBI" id="CHEBI:18420"/>
    </cofactor>
    <text evidence="5">Binds 1 Mg(2+) ion per subunit.</text>
</comment>
<comment type="pathway">
    <text evidence="5">Cofactor biosynthesis; (R)-pantothenate biosynthesis; (R)-pantoate from 3-methyl-2-oxobutanoate: step 1/2.</text>
</comment>
<proteinExistence type="inferred from homology"/>
<keyword evidence="5" id="KW-0460">Magnesium</keyword>
<comment type="subunit">
    <text evidence="2 5">Homodecamer; pentamer of dimers.</text>
</comment>
<comment type="subcellular location">
    <subcellularLocation>
        <location evidence="5">Cytoplasm</location>
    </subcellularLocation>
</comment>
<dbReference type="NCBIfam" id="NF001452">
    <property type="entry name" value="PRK00311.1"/>
    <property type="match status" value="1"/>
</dbReference>
<dbReference type="CDD" id="cd06557">
    <property type="entry name" value="KPHMT-like"/>
    <property type="match status" value="1"/>
</dbReference>
<dbReference type="HAMAP" id="MF_00156">
    <property type="entry name" value="PanB"/>
    <property type="match status" value="1"/>
</dbReference>
<feature type="active site" description="Proton acceptor" evidence="5">
    <location>
        <position position="189"/>
    </location>
</feature>
<dbReference type="SUPFAM" id="SSF51621">
    <property type="entry name" value="Phosphoenolpyruvate/pyruvate domain"/>
    <property type="match status" value="1"/>
</dbReference>
<reference evidence="6 7" key="1">
    <citation type="submission" date="2017-03" db="EMBL/GenBank/DDBJ databases">
        <title>Whole genome sequences of fourteen strains of Bradyrhizobium canariense and one strain of Bradyrhizobium japonicum isolated from Lupinus (Papilionoideae: Genisteae) species in Algeria.</title>
        <authorList>
            <person name="Crovadore J."/>
            <person name="Chekireb D."/>
            <person name="Brachmann A."/>
            <person name="Chablais R."/>
            <person name="Cochard B."/>
            <person name="Lefort F."/>
        </authorList>
    </citation>
    <scope>NUCLEOTIDE SEQUENCE [LARGE SCALE GENOMIC DNA]</scope>
    <source>
        <strain evidence="6 7">UBMAN05</strain>
    </source>
</reference>
<evidence type="ECO:0000256" key="1">
    <source>
        <dbReference type="ARBA" id="ARBA00008676"/>
    </source>
</evidence>
<evidence type="ECO:0000256" key="4">
    <source>
        <dbReference type="ARBA" id="ARBA00022679"/>
    </source>
</evidence>
<evidence type="ECO:0000256" key="3">
    <source>
        <dbReference type="ARBA" id="ARBA00022655"/>
    </source>
</evidence>
<dbReference type="Pfam" id="PF02548">
    <property type="entry name" value="Pantoate_transf"/>
    <property type="match status" value="1"/>
</dbReference>
<keyword evidence="4 5" id="KW-0808">Transferase</keyword>
<dbReference type="NCBIfam" id="TIGR00222">
    <property type="entry name" value="panB"/>
    <property type="match status" value="1"/>
</dbReference>
<comment type="catalytic activity">
    <reaction evidence="5">
        <text>(6R)-5,10-methylene-5,6,7,8-tetrahydrofolate + 3-methyl-2-oxobutanoate + H2O = 2-dehydropantoate + (6S)-5,6,7,8-tetrahydrofolate</text>
        <dbReference type="Rhea" id="RHEA:11824"/>
        <dbReference type="ChEBI" id="CHEBI:11561"/>
        <dbReference type="ChEBI" id="CHEBI:11851"/>
        <dbReference type="ChEBI" id="CHEBI:15377"/>
        <dbReference type="ChEBI" id="CHEBI:15636"/>
        <dbReference type="ChEBI" id="CHEBI:57453"/>
        <dbReference type="EC" id="2.1.2.11"/>
    </reaction>
</comment>
<dbReference type="Gene3D" id="3.20.20.60">
    <property type="entry name" value="Phosphoenolpyruvate-binding domains"/>
    <property type="match status" value="1"/>
</dbReference>
<dbReference type="EMBL" id="NAFK01000160">
    <property type="protein sequence ID" value="OSJ28725.1"/>
    <property type="molecule type" value="Genomic_DNA"/>
</dbReference>
<protein>
    <recommendedName>
        <fullName evidence="5">3-methyl-2-oxobutanoate hydroxymethyltransferase</fullName>
        <ecNumber evidence="5">2.1.2.11</ecNumber>
    </recommendedName>
    <alternativeName>
        <fullName evidence="5">Ketopantoate hydroxymethyltransferase</fullName>
        <shortName evidence="5">KPHMT</shortName>
    </alternativeName>
</protein>